<evidence type="ECO:0000313" key="3">
    <source>
        <dbReference type="Proteomes" id="UP000017048"/>
    </source>
</evidence>
<dbReference type="eggNOG" id="ENOG5032F1M">
    <property type="taxonomic scope" value="Bacteria"/>
</dbReference>
<keyword evidence="1" id="KW-1133">Transmembrane helix</keyword>
<sequence>MQCRGNRVTDAREHRLAVLAAGLPALEVKLAFRHAEFPVYDNSLLDPELIEKLTQRAKVVSSTAYTTTITPRSWYWLSGSLQAIGVVATIFGLLTAGADLADNLIGASSPSGGRVALLAAVVMVVGLAMLPAGIRIATIGRGRRTHPLNLDATEIELVEKSLVIWPRTTEGPWAPPLLADPLRRAEVEHLRDTLSDRSRPDATEAWPEAHAVGIARVLARRIRASPAYSTQALDTLRVDVDRLVTEIDLRAYRILKARTQLAVTTTTDTTGLVGEAVETAWVALMELIEQLDHYHRELVTIEQLLTTAAELDNTPPLRELSLDDIARQLLRDATASTFDTDAVAAHAGELTDLQADLTARIAFLRDLLHTSTLPILPTAHRDSRP</sequence>
<protein>
    <submittedName>
        <fullName evidence="2">Uncharacterized protein</fullName>
    </submittedName>
</protein>
<name>U5EA92_NOCAS</name>
<comment type="caution">
    <text evidence="2">The sequence shown here is derived from an EMBL/GenBank/DDBJ whole genome shotgun (WGS) entry which is preliminary data.</text>
</comment>
<organism evidence="2 3">
    <name type="scientific">Nocardia asteroides NBRC 15531</name>
    <dbReference type="NCBI Taxonomy" id="1110697"/>
    <lineage>
        <taxon>Bacteria</taxon>
        <taxon>Bacillati</taxon>
        <taxon>Actinomycetota</taxon>
        <taxon>Actinomycetes</taxon>
        <taxon>Mycobacteriales</taxon>
        <taxon>Nocardiaceae</taxon>
        <taxon>Nocardia</taxon>
    </lineage>
</organism>
<accession>U5EA92</accession>
<evidence type="ECO:0000313" key="2">
    <source>
        <dbReference type="EMBL" id="GAD83393.1"/>
    </source>
</evidence>
<dbReference type="EMBL" id="BAFO02000019">
    <property type="protein sequence ID" value="GAD83393.1"/>
    <property type="molecule type" value="Genomic_DNA"/>
</dbReference>
<dbReference type="AlphaFoldDB" id="U5EA92"/>
<evidence type="ECO:0000256" key="1">
    <source>
        <dbReference type="SAM" id="Phobius"/>
    </source>
</evidence>
<keyword evidence="1" id="KW-0472">Membrane</keyword>
<feature type="transmembrane region" description="Helical" evidence="1">
    <location>
        <begin position="115"/>
        <end position="134"/>
    </location>
</feature>
<proteinExistence type="predicted"/>
<keyword evidence="3" id="KW-1185">Reference proteome</keyword>
<dbReference type="Proteomes" id="UP000017048">
    <property type="component" value="Unassembled WGS sequence"/>
</dbReference>
<keyword evidence="1" id="KW-0812">Transmembrane</keyword>
<gene>
    <name evidence="2" type="ORF">NCAST_19_00950</name>
</gene>
<feature type="transmembrane region" description="Helical" evidence="1">
    <location>
        <begin position="74"/>
        <end position="95"/>
    </location>
</feature>
<reference evidence="2 3" key="1">
    <citation type="journal article" date="2014" name="BMC Genomics">
        <title>Genome based analysis of type-I polyketide synthase and nonribosomal peptide synthetase gene clusters in seven strains of five representative Nocardia species.</title>
        <authorList>
            <person name="Komaki H."/>
            <person name="Ichikawa N."/>
            <person name="Hosoyama A."/>
            <person name="Takahashi-Nakaguchi A."/>
            <person name="Matsuzawa T."/>
            <person name="Suzuki K."/>
            <person name="Fujita N."/>
            <person name="Gonoi T."/>
        </authorList>
    </citation>
    <scope>NUCLEOTIDE SEQUENCE [LARGE SCALE GENOMIC DNA]</scope>
    <source>
        <strain evidence="2 3">NBRC 15531</strain>
    </source>
</reference>